<gene>
    <name evidence="7 10" type="primary">tilS</name>
    <name evidence="10" type="ORF">AB1207_04680</name>
</gene>
<evidence type="ECO:0000256" key="6">
    <source>
        <dbReference type="ARBA" id="ARBA00048539"/>
    </source>
</evidence>
<dbReference type="PANTHER" id="PTHR43033:SF1">
    <property type="entry name" value="TRNA(ILE)-LYSIDINE SYNTHASE-RELATED"/>
    <property type="match status" value="1"/>
</dbReference>
<dbReference type="Pfam" id="PF09179">
    <property type="entry name" value="TilS"/>
    <property type="match status" value="1"/>
</dbReference>
<keyword evidence="4 7" id="KW-0547">Nucleotide-binding</keyword>
<comment type="domain">
    <text evidence="7">The N-terminal region contains the highly conserved SGGXDS motif, predicted to be a P-loop motif involved in ATP binding.</text>
</comment>
<dbReference type="EMBL" id="JBFNQN010000003">
    <property type="protein sequence ID" value="MEW9264030.1"/>
    <property type="molecule type" value="Genomic_DNA"/>
</dbReference>
<evidence type="ECO:0000256" key="4">
    <source>
        <dbReference type="ARBA" id="ARBA00022741"/>
    </source>
</evidence>
<evidence type="ECO:0000256" key="7">
    <source>
        <dbReference type="HAMAP-Rule" id="MF_01161"/>
    </source>
</evidence>
<evidence type="ECO:0000256" key="1">
    <source>
        <dbReference type="ARBA" id="ARBA00022490"/>
    </source>
</evidence>
<sequence>MSGPPAAVAAVRVAVRHCLRDLPPGPVLVACSGGADSLALAAATAFEARTAGRPAGLVTVDHGLHPDSAAVADRVVALGHALGLDPVRAVRVAVGRTGGLEAAARTARYAALESVAADVGAVAVLLAHTLDDQAETVLLGLARGSGTRSLAGMAAARGLLHRPLLGVARETVRQACADEDLPVWEDPANADDRFLRVRVRRDVLPLLESALGPGVAAALARTARAARDDADALDALAAQADPFADGSAAVEDLLAAPAALRRRWLRSAALAVGCSASALTAGHVDALEALLLDWRGQGPVHLPGGAEGARACGRLVLTPHPDR</sequence>
<dbReference type="InterPro" id="IPR012094">
    <property type="entry name" value="tRNA_Ile_lys_synt"/>
</dbReference>
<dbReference type="RefSeq" id="WP_367636632.1">
    <property type="nucleotide sequence ID" value="NZ_JBFNQN010000003.1"/>
</dbReference>
<dbReference type="GO" id="GO:0032267">
    <property type="term" value="F:tRNA(Ile)-lysidine synthase activity"/>
    <property type="evidence" value="ECO:0007669"/>
    <property type="project" value="UniProtKB-EC"/>
</dbReference>
<comment type="catalytic activity">
    <reaction evidence="6 7">
        <text>cytidine(34) in tRNA(Ile2) + L-lysine + ATP = lysidine(34) in tRNA(Ile2) + AMP + diphosphate + H(+)</text>
        <dbReference type="Rhea" id="RHEA:43744"/>
        <dbReference type="Rhea" id="RHEA-COMP:10625"/>
        <dbReference type="Rhea" id="RHEA-COMP:10670"/>
        <dbReference type="ChEBI" id="CHEBI:15378"/>
        <dbReference type="ChEBI" id="CHEBI:30616"/>
        <dbReference type="ChEBI" id="CHEBI:32551"/>
        <dbReference type="ChEBI" id="CHEBI:33019"/>
        <dbReference type="ChEBI" id="CHEBI:82748"/>
        <dbReference type="ChEBI" id="CHEBI:83665"/>
        <dbReference type="ChEBI" id="CHEBI:456215"/>
        <dbReference type="EC" id="6.3.4.19"/>
    </reaction>
</comment>
<reference evidence="10 11" key="1">
    <citation type="submission" date="2024-07" db="EMBL/GenBank/DDBJ databases">
        <authorList>
            <person name="Thanompreechachai J."/>
            <person name="Duangmal K."/>
        </authorList>
    </citation>
    <scope>NUCLEOTIDE SEQUENCE [LARGE SCALE GENOMIC DNA]</scope>
    <source>
        <strain evidence="10 11">KCTC 19886</strain>
    </source>
</reference>
<feature type="domain" description="tRNA(Ile)-lysidine synthase substrate-binding" evidence="9">
    <location>
        <begin position="250"/>
        <end position="308"/>
    </location>
</feature>
<dbReference type="HAMAP" id="MF_01161">
    <property type="entry name" value="tRNA_Ile_lys_synt"/>
    <property type="match status" value="1"/>
</dbReference>
<keyword evidence="11" id="KW-1185">Reference proteome</keyword>
<evidence type="ECO:0000313" key="11">
    <source>
        <dbReference type="Proteomes" id="UP001555826"/>
    </source>
</evidence>
<dbReference type="PANTHER" id="PTHR43033">
    <property type="entry name" value="TRNA(ILE)-LYSIDINE SYNTHASE-RELATED"/>
    <property type="match status" value="1"/>
</dbReference>
<dbReference type="NCBIfam" id="TIGR02432">
    <property type="entry name" value="lysidine_TilS_N"/>
    <property type="match status" value="1"/>
</dbReference>
<dbReference type="SUPFAM" id="SSF82829">
    <property type="entry name" value="MesJ substrate recognition domain-like"/>
    <property type="match status" value="1"/>
</dbReference>
<dbReference type="EC" id="6.3.4.19" evidence="7"/>
<evidence type="ECO:0000256" key="2">
    <source>
        <dbReference type="ARBA" id="ARBA00022598"/>
    </source>
</evidence>
<evidence type="ECO:0000256" key="3">
    <source>
        <dbReference type="ARBA" id="ARBA00022694"/>
    </source>
</evidence>
<dbReference type="CDD" id="cd01992">
    <property type="entry name" value="TilS_N"/>
    <property type="match status" value="1"/>
</dbReference>
<comment type="caution">
    <text evidence="10">The sequence shown here is derived from an EMBL/GenBank/DDBJ whole genome shotgun (WGS) entry which is preliminary data.</text>
</comment>
<dbReference type="Gene3D" id="3.40.50.620">
    <property type="entry name" value="HUPs"/>
    <property type="match status" value="1"/>
</dbReference>
<comment type="similarity">
    <text evidence="7">Belongs to the tRNA(Ile)-lysidine synthase family.</text>
</comment>
<keyword evidence="5 7" id="KW-0067">ATP-binding</keyword>
<keyword evidence="1 7" id="KW-0963">Cytoplasm</keyword>
<dbReference type="InterPro" id="IPR011063">
    <property type="entry name" value="TilS/TtcA_N"/>
</dbReference>
<dbReference type="InterPro" id="IPR015262">
    <property type="entry name" value="tRNA_Ile_lys_synt_subst-bd"/>
</dbReference>
<name>A0ABV3P345_9ACTN</name>
<evidence type="ECO:0000259" key="9">
    <source>
        <dbReference type="Pfam" id="PF09179"/>
    </source>
</evidence>
<dbReference type="InterPro" id="IPR014729">
    <property type="entry name" value="Rossmann-like_a/b/a_fold"/>
</dbReference>
<dbReference type="InterPro" id="IPR012795">
    <property type="entry name" value="tRNA_Ile_lys_synt_N"/>
</dbReference>
<organism evidence="10 11">
    <name type="scientific">Kineococcus endophyticus</name>
    <dbReference type="NCBI Taxonomy" id="1181883"/>
    <lineage>
        <taxon>Bacteria</taxon>
        <taxon>Bacillati</taxon>
        <taxon>Actinomycetota</taxon>
        <taxon>Actinomycetes</taxon>
        <taxon>Kineosporiales</taxon>
        <taxon>Kineosporiaceae</taxon>
        <taxon>Kineococcus</taxon>
    </lineage>
</organism>
<comment type="subcellular location">
    <subcellularLocation>
        <location evidence="7">Cytoplasm</location>
    </subcellularLocation>
</comment>
<feature type="domain" description="tRNA(Ile)-lysidine/2-thiocytidine synthase N-terminal" evidence="8">
    <location>
        <begin position="27"/>
        <end position="201"/>
    </location>
</feature>
<accession>A0ABV3P345</accession>
<keyword evidence="2 7" id="KW-0436">Ligase</keyword>
<proteinExistence type="inferred from homology"/>
<dbReference type="Proteomes" id="UP001555826">
    <property type="component" value="Unassembled WGS sequence"/>
</dbReference>
<evidence type="ECO:0000313" key="10">
    <source>
        <dbReference type="EMBL" id="MEW9264030.1"/>
    </source>
</evidence>
<evidence type="ECO:0000256" key="5">
    <source>
        <dbReference type="ARBA" id="ARBA00022840"/>
    </source>
</evidence>
<dbReference type="SUPFAM" id="SSF52402">
    <property type="entry name" value="Adenine nucleotide alpha hydrolases-like"/>
    <property type="match status" value="1"/>
</dbReference>
<feature type="binding site" evidence="7">
    <location>
        <begin position="32"/>
        <end position="37"/>
    </location>
    <ligand>
        <name>ATP</name>
        <dbReference type="ChEBI" id="CHEBI:30616"/>
    </ligand>
</feature>
<evidence type="ECO:0000259" key="8">
    <source>
        <dbReference type="Pfam" id="PF01171"/>
    </source>
</evidence>
<comment type="function">
    <text evidence="7">Ligates lysine onto the cytidine present at position 34 of the AUA codon-specific tRNA(Ile) that contains the anticodon CAU, in an ATP-dependent manner. Cytidine is converted to lysidine, thus changing the amino acid specificity of the tRNA from methionine to isoleucine.</text>
</comment>
<dbReference type="Pfam" id="PF01171">
    <property type="entry name" value="ATP_bind_3"/>
    <property type="match status" value="1"/>
</dbReference>
<keyword evidence="3 7" id="KW-0819">tRNA processing</keyword>
<protein>
    <recommendedName>
        <fullName evidence="7">tRNA(Ile)-lysidine synthase</fullName>
        <ecNumber evidence="7">6.3.4.19</ecNumber>
    </recommendedName>
    <alternativeName>
        <fullName evidence="7">tRNA(Ile)-2-lysyl-cytidine synthase</fullName>
    </alternativeName>
    <alternativeName>
        <fullName evidence="7">tRNA(Ile)-lysidine synthetase</fullName>
    </alternativeName>
</protein>